<protein>
    <submittedName>
        <fullName evidence="1">Uncharacterized protein</fullName>
    </submittedName>
</protein>
<organism evidence="1 2">
    <name type="scientific">Smittium culicis</name>
    <dbReference type="NCBI Taxonomy" id="133412"/>
    <lineage>
        <taxon>Eukaryota</taxon>
        <taxon>Fungi</taxon>
        <taxon>Fungi incertae sedis</taxon>
        <taxon>Zoopagomycota</taxon>
        <taxon>Kickxellomycotina</taxon>
        <taxon>Harpellomycetes</taxon>
        <taxon>Harpellales</taxon>
        <taxon>Legeriomycetaceae</taxon>
        <taxon>Smittium</taxon>
    </lineage>
</organism>
<keyword evidence="2" id="KW-1185">Reference proteome</keyword>
<sequence>MFLGRQKWHLSVTHFAWSQSPTASSARFKRCPSRTPTLPLRNRGRLERKFELQSSFRIGRPQPWGGRAVVFKEDFEPLPYYVSSPLAILQSETCRYEHSKAYFLLGGYSESLLRPPSAKT</sequence>
<name>A0A1R1YHQ7_9FUNG</name>
<comment type="caution">
    <text evidence="1">The sequence shown here is derived from an EMBL/GenBank/DDBJ whole genome shotgun (WGS) entry which is preliminary data.</text>
</comment>
<evidence type="ECO:0000313" key="2">
    <source>
        <dbReference type="Proteomes" id="UP000187283"/>
    </source>
</evidence>
<dbReference type="EMBL" id="LSSN01000021">
    <property type="protein sequence ID" value="OMJ26404.1"/>
    <property type="molecule type" value="Genomic_DNA"/>
</dbReference>
<accession>A0A1R1YHQ7</accession>
<dbReference type="AlphaFoldDB" id="A0A1R1YHQ7"/>
<gene>
    <name evidence="1" type="ORF">AYI70_g186</name>
</gene>
<evidence type="ECO:0000313" key="1">
    <source>
        <dbReference type="EMBL" id="OMJ26404.1"/>
    </source>
</evidence>
<proteinExistence type="predicted"/>
<dbReference type="Proteomes" id="UP000187283">
    <property type="component" value="Unassembled WGS sequence"/>
</dbReference>
<reference evidence="1 2" key="1">
    <citation type="submission" date="2017-01" db="EMBL/GenBank/DDBJ databases">
        <authorList>
            <person name="Mah S.A."/>
            <person name="Swanson W.J."/>
            <person name="Moy G.W."/>
            <person name="Vacquier V.D."/>
        </authorList>
    </citation>
    <scope>NUCLEOTIDE SEQUENCE [LARGE SCALE GENOMIC DNA]</scope>
    <source>
        <strain evidence="1 2">GSMNP</strain>
    </source>
</reference>